<dbReference type="GO" id="GO:0008654">
    <property type="term" value="P:phospholipid biosynthetic process"/>
    <property type="evidence" value="ECO:0007669"/>
    <property type="project" value="UniProtKB-KW"/>
</dbReference>
<dbReference type="PANTHER" id="PTHR30100:SF1">
    <property type="entry name" value="PHOSPHATE ACYLTRANSFERASE"/>
    <property type="match status" value="1"/>
</dbReference>
<evidence type="ECO:0000256" key="7">
    <source>
        <dbReference type="ARBA" id="ARBA00023264"/>
    </source>
</evidence>
<evidence type="ECO:0000256" key="3">
    <source>
        <dbReference type="ARBA" id="ARBA00022516"/>
    </source>
</evidence>
<comment type="subcellular location">
    <subcellularLocation>
        <location evidence="10">Cytoplasm</location>
    </subcellularLocation>
    <text evidence="10">Associated with the membrane possibly through PlsY.</text>
</comment>
<comment type="catalytic activity">
    <reaction evidence="1 10">
        <text>a fatty acyl-[ACP] + phosphate = an acyl phosphate + holo-[ACP]</text>
        <dbReference type="Rhea" id="RHEA:42292"/>
        <dbReference type="Rhea" id="RHEA-COMP:9685"/>
        <dbReference type="Rhea" id="RHEA-COMP:14125"/>
        <dbReference type="ChEBI" id="CHEBI:43474"/>
        <dbReference type="ChEBI" id="CHEBI:59918"/>
        <dbReference type="ChEBI" id="CHEBI:64479"/>
        <dbReference type="ChEBI" id="CHEBI:138651"/>
        <dbReference type="EC" id="2.3.1.274"/>
    </reaction>
</comment>
<sequence length="338" mass="36217">MKIVIDGMGGDNAPMAPVEGACMAVKEYGIDIVITGEKDQLKAELSKYDCDKTKIEIVHTSQVITNDEKPVVAIRRKTDSSMVVALNMVKNKEADAMVSAGSTGALLSGGVFVIKRIKGISRPCICTAIPTMDGGVSLLSDTGANVDCDAQQLLDFAAMTNIYAKRVMNMEKPRVALANIGTEEGKGNDLVKTAFDLLKDRDDMNFIGNMETREILNGVCDVVVCDGFIGNIIVKTLEGTVLSLFKKIKESIMSSTKSKVGALLMKDSLRGLKDSLDYSSHGGAPFLGVEGGLIKAHGSSDARAIKNAIRQAIQFVDGNVVEEIRAYISSDQEKAENK</sequence>
<evidence type="ECO:0000313" key="12">
    <source>
        <dbReference type="Proteomes" id="UP000003244"/>
    </source>
</evidence>
<evidence type="ECO:0000256" key="10">
    <source>
        <dbReference type="HAMAP-Rule" id="MF_00019"/>
    </source>
</evidence>
<comment type="subunit">
    <text evidence="9 10">Homodimer. Probably interacts with PlsY.</text>
</comment>
<evidence type="ECO:0000256" key="4">
    <source>
        <dbReference type="ARBA" id="ARBA00022679"/>
    </source>
</evidence>
<dbReference type="InterPro" id="IPR012281">
    <property type="entry name" value="Phospholipid_synth_PlsX-like"/>
</dbReference>
<dbReference type="EMBL" id="ADGQ01000060">
    <property type="protein sequence ID" value="EFM64361.1"/>
    <property type="molecule type" value="Genomic_DNA"/>
</dbReference>
<dbReference type="GO" id="GO:0043811">
    <property type="term" value="F:phosphate:acyl-[acyl carrier protein] acyltransferase activity"/>
    <property type="evidence" value="ECO:0007669"/>
    <property type="project" value="UniProtKB-UniRule"/>
</dbReference>
<comment type="pathway">
    <text evidence="10">Lipid metabolism; phospholipid metabolism.</text>
</comment>
<dbReference type="EC" id="2.3.1.274" evidence="8 10"/>
<accession>E0E3P5</accession>
<evidence type="ECO:0000256" key="2">
    <source>
        <dbReference type="ARBA" id="ARBA00022490"/>
    </source>
</evidence>
<dbReference type="RefSeq" id="WP_007789933.1">
    <property type="nucleotide sequence ID" value="NZ_ADGQ01000060.1"/>
</dbReference>
<keyword evidence="4 10" id="KW-0808">Transferase</keyword>
<evidence type="ECO:0000256" key="5">
    <source>
        <dbReference type="ARBA" id="ARBA00023098"/>
    </source>
</evidence>
<dbReference type="GO" id="GO:0005737">
    <property type="term" value="C:cytoplasm"/>
    <property type="evidence" value="ECO:0007669"/>
    <property type="project" value="UniProtKB-SubCell"/>
</dbReference>
<protein>
    <recommendedName>
        <fullName evidence="8 10">Phosphate acyltransferase</fullName>
        <ecNumber evidence="8 10">2.3.1.274</ecNumber>
    </recommendedName>
    <alternativeName>
        <fullName evidence="10">Acyl-ACP phosphotransacylase</fullName>
    </alternativeName>
    <alternativeName>
        <fullName evidence="10">Acyl-[acyl-carrier-protein]--phosphate acyltransferase</fullName>
    </alternativeName>
    <alternativeName>
        <fullName evidence="10">Phosphate-acyl-ACP acyltransferase</fullName>
    </alternativeName>
</protein>
<evidence type="ECO:0000256" key="8">
    <source>
        <dbReference type="ARBA" id="ARBA00024069"/>
    </source>
</evidence>
<dbReference type="HAMAP" id="MF_00019">
    <property type="entry name" value="PlsX"/>
    <property type="match status" value="1"/>
</dbReference>
<dbReference type="PIRSF" id="PIRSF002465">
    <property type="entry name" value="Phsphlp_syn_PlsX"/>
    <property type="match status" value="1"/>
</dbReference>
<gene>
    <name evidence="10 11" type="primary">plsX</name>
    <name evidence="11" type="ORF">HMPREF0634_0537</name>
</gene>
<keyword evidence="3 10" id="KW-0444">Lipid biosynthesis</keyword>
<dbReference type="Pfam" id="PF02504">
    <property type="entry name" value="FA_synthesis"/>
    <property type="match status" value="1"/>
</dbReference>
<proteinExistence type="inferred from homology"/>
<reference evidence="11 12" key="1">
    <citation type="submission" date="2010-08" db="EMBL/GenBank/DDBJ databases">
        <authorList>
            <person name="Harkins D.M."/>
            <person name="Madupu R."/>
            <person name="Durkin A.S."/>
            <person name="Torralba M."/>
            <person name="Methe B."/>
            <person name="Sutton G.G."/>
            <person name="Nelson K.E."/>
        </authorList>
    </citation>
    <scope>NUCLEOTIDE SEQUENCE [LARGE SCALE GENOMIC DNA]</scope>
    <source>
        <strain evidence="11 12">DSM 17678</strain>
    </source>
</reference>
<evidence type="ECO:0000256" key="6">
    <source>
        <dbReference type="ARBA" id="ARBA00023209"/>
    </source>
</evidence>
<keyword evidence="7 10" id="KW-1208">Phospholipid metabolism</keyword>
<dbReference type="UniPathway" id="UPA00085"/>
<comment type="function">
    <text evidence="10">Catalyzes the reversible formation of acyl-phosphate (acyl-PO(4)) from acyl-[acyl-carrier-protein] (acyl-ACP). This enzyme utilizes acyl-ACP as fatty acyl donor, but not acyl-CoA.</text>
</comment>
<keyword evidence="2 10" id="KW-0963">Cytoplasm</keyword>
<dbReference type="OrthoDB" id="9806408at2"/>
<comment type="similarity">
    <text evidence="10">Belongs to the PlsX family.</text>
</comment>
<evidence type="ECO:0000256" key="9">
    <source>
        <dbReference type="ARBA" id="ARBA00046608"/>
    </source>
</evidence>
<name>E0E3P5_9FIRM</name>
<dbReference type="Gene3D" id="3.40.718.10">
    <property type="entry name" value="Isopropylmalate Dehydrogenase"/>
    <property type="match status" value="1"/>
</dbReference>
<evidence type="ECO:0000313" key="11">
    <source>
        <dbReference type="EMBL" id="EFM64361.1"/>
    </source>
</evidence>
<dbReference type="GO" id="GO:0006633">
    <property type="term" value="P:fatty acid biosynthetic process"/>
    <property type="evidence" value="ECO:0007669"/>
    <property type="project" value="UniProtKB-UniRule"/>
</dbReference>
<dbReference type="eggNOG" id="COG0416">
    <property type="taxonomic scope" value="Bacteria"/>
</dbReference>
<dbReference type="AlphaFoldDB" id="E0E3P5"/>
<dbReference type="GeneID" id="84800892"/>
<dbReference type="Proteomes" id="UP000003244">
    <property type="component" value="Unassembled WGS sequence"/>
</dbReference>
<dbReference type="NCBIfam" id="TIGR00182">
    <property type="entry name" value="plsX"/>
    <property type="match status" value="1"/>
</dbReference>
<keyword evidence="6 10" id="KW-0594">Phospholipid biosynthesis</keyword>
<dbReference type="InterPro" id="IPR003664">
    <property type="entry name" value="FA_synthesis"/>
</dbReference>
<keyword evidence="5 10" id="KW-0443">Lipid metabolism</keyword>
<keyword evidence="12" id="KW-1185">Reference proteome</keyword>
<comment type="caution">
    <text evidence="11">The sequence shown here is derived from an EMBL/GenBank/DDBJ whole genome shotgun (WGS) entry which is preliminary data.</text>
</comment>
<evidence type="ECO:0000256" key="1">
    <source>
        <dbReference type="ARBA" id="ARBA00001232"/>
    </source>
</evidence>
<dbReference type="STRING" id="596315.HMPREF0634_0537"/>
<dbReference type="PANTHER" id="PTHR30100">
    <property type="entry name" value="FATTY ACID/PHOSPHOLIPID SYNTHESIS PROTEIN PLSX"/>
    <property type="match status" value="1"/>
</dbReference>
<organism evidence="11 12">
    <name type="scientific">Peptostreptococcus stomatis DSM 17678</name>
    <dbReference type="NCBI Taxonomy" id="596315"/>
    <lineage>
        <taxon>Bacteria</taxon>
        <taxon>Bacillati</taxon>
        <taxon>Bacillota</taxon>
        <taxon>Clostridia</taxon>
        <taxon>Peptostreptococcales</taxon>
        <taxon>Peptostreptococcaceae</taxon>
        <taxon>Peptostreptococcus</taxon>
    </lineage>
</organism>
<dbReference type="SUPFAM" id="SSF53659">
    <property type="entry name" value="Isocitrate/Isopropylmalate dehydrogenase-like"/>
    <property type="match status" value="1"/>
</dbReference>